<dbReference type="EMBL" id="CP114052">
    <property type="protein sequence ID" value="WAW15217.1"/>
    <property type="molecule type" value="Genomic_DNA"/>
</dbReference>
<name>A0ABY7JU22_9FIRM</name>
<evidence type="ECO:0000313" key="2">
    <source>
        <dbReference type="Proteomes" id="UP001164187"/>
    </source>
</evidence>
<organism evidence="1 2">
    <name type="scientific">Peptostreptococcus equinus</name>
    <dbReference type="NCBI Taxonomy" id="3003601"/>
    <lineage>
        <taxon>Bacteria</taxon>
        <taxon>Bacillati</taxon>
        <taxon>Bacillota</taxon>
        <taxon>Clostridia</taxon>
        <taxon>Peptostreptococcales</taxon>
        <taxon>Peptostreptococcaceae</taxon>
        <taxon>Peptostreptococcus</taxon>
    </lineage>
</organism>
<protein>
    <submittedName>
        <fullName evidence="1">Uncharacterized protein</fullName>
    </submittedName>
</protein>
<accession>A0ABY7JU22</accession>
<sequence length="204" mass="24349">MEHNTNTNEKIYGRILQQEKFIDGIILKSEEEMMDIDLRKNINERFPKIELKNQREFEDRIKSEEGFLDKILENVEMRLLFAIKCVIEIDESQIVNLKSVFYEEGKDIPAHYENQPIKSVYDSIRNSLLDGGKSEEINQIINEEYDEIIWKREIPTTKYYWDKMGVDFQKYYLGLRETFIKGLLEKTDVKFTKLDDTVCVLTRN</sequence>
<evidence type="ECO:0000313" key="1">
    <source>
        <dbReference type="EMBL" id="WAW15217.1"/>
    </source>
</evidence>
<dbReference type="RefSeq" id="WP_269311911.1">
    <property type="nucleotide sequence ID" value="NZ_CP114052.1"/>
</dbReference>
<keyword evidence="2" id="KW-1185">Reference proteome</keyword>
<dbReference type="Proteomes" id="UP001164187">
    <property type="component" value="Chromosome"/>
</dbReference>
<reference evidence="1" key="1">
    <citation type="submission" date="2022-12" db="EMBL/GenBank/DDBJ databases">
        <title>Peptostreptococcus.</title>
        <authorList>
            <person name="Lee S.H."/>
        </authorList>
    </citation>
    <scope>NUCLEOTIDE SEQUENCE</scope>
    <source>
        <strain evidence="1">CBA3647</strain>
    </source>
</reference>
<proteinExistence type="predicted"/>
<gene>
    <name evidence="1" type="ORF">O0R46_01845</name>
</gene>